<sequence length="191" mass="20463">MDSPLTLIPPAPLRLEGEGVRLREWSEDDLDALIAVYEDPEMARWTPVPSPFDTAAALAYLAGAREARAEGRRAQFAITTDGVLPRGEALLFRSGTDERDVEIAYGVGAAHRGRGLASRAVRLLAAYAVRHTGARRVVLCIEEANAASAGVARAAGFALTDDEPVLRTSRGRETVLRTWSLTAASRAALTP</sequence>
<dbReference type="CDD" id="cd04301">
    <property type="entry name" value="NAT_SF"/>
    <property type="match status" value="1"/>
</dbReference>
<name>A0A5A9YZF0_9ACTN</name>
<keyword evidence="3" id="KW-1185">Reference proteome</keyword>
<organism evidence="2 3">
    <name type="scientific">Streptomyces apricus</name>
    <dbReference type="NCBI Taxonomy" id="1828112"/>
    <lineage>
        <taxon>Bacteria</taxon>
        <taxon>Bacillati</taxon>
        <taxon>Actinomycetota</taxon>
        <taxon>Actinomycetes</taxon>
        <taxon>Kitasatosporales</taxon>
        <taxon>Streptomycetaceae</taxon>
        <taxon>Streptomyces</taxon>
    </lineage>
</organism>
<dbReference type="InterPro" id="IPR051908">
    <property type="entry name" value="Ribosomal_N-acetyltransferase"/>
</dbReference>
<feature type="domain" description="N-acetyltransferase" evidence="1">
    <location>
        <begin position="20"/>
        <end position="182"/>
    </location>
</feature>
<dbReference type="PROSITE" id="PS51186">
    <property type="entry name" value="GNAT"/>
    <property type="match status" value="1"/>
</dbReference>
<proteinExistence type="predicted"/>
<dbReference type="RefSeq" id="WP_149516137.1">
    <property type="nucleotide sequence ID" value="NZ_VDFC01000183.1"/>
</dbReference>
<reference evidence="2 3" key="1">
    <citation type="submission" date="2019-05" db="EMBL/GenBank/DDBJ databases">
        <authorList>
            <person name="Hariharan J."/>
            <person name="Choudoir M.J."/>
            <person name="Diebold P."/>
            <person name="Panke-Buisse K."/>
            <person name="Buckley D.H."/>
        </authorList>
    </citation>
    <scope>NUCLEOTIDE SEQUENCE [LARGE SCALE GENOMIC DNA]</scope>
    <source>
        <strain evidence="2 3">SUN51</strain>
    </source>
</reference>
<gene>
    <name evidence="2" type="ORF">FGF04_39050</name>
</gene>
<dbReference type="GO" id="GO:1990189">
    <property type="term" value="F:protein N-terminal-serine acetyltransferase activity"/>
    <property type="evidence" value="ECO:0007669"/>
    <property type="project" value="TreeGrafter"/>
</dbReference>
<evidence type="ECO:0000259" key="1">
    <source>
        <dbReference type="PROSITE" id="PS51186"/>
    </source>
</evidence>
<comment type="caution">
    <text evidence="2">The sequence shown here is derived from an EMBL/GenBank/DDBJ whole genome shotgun (WGS) entry which is preliminary data.</text>
</comment>
<dbReference type="SUPFAM" id="SSF55729">
    <property type="entry name" value="Acyl-CoA N-acyltransferases (Nat)"/>
    <property type="match status" value="1"/>
</dbReference>
<dbReference type="AlphaFoldDB" id="A0A5A9YZF0"/>
<dbReference type="PANTHER" id="PTHR43441:SF10">
    <property type="entry name" value="ACETYLTRANSFERASE"/>
    <property type="match status" value="1"/>
</dbReference>
<dbReference type="PANTHER" id="PTHR43441">
    <property type="entry name" value="RIBOSOMAL-PROTEIN-SERINE ACETYLTRANSFERASE"/>
    <property type="match status" value="1"/>
</dbReference>
<dbReference type="OrthoDB" id="3829771at2"/>
<keyword evidence="2" id="KW-0808">Transferase</keyword>
<dbReference type="Proteomes" id="UP000324965">
    <property type="component" value="Unassembled WGS sequence"/>
</dbReference>
<dbReference type="InterPro" id="IPR000182">
    <property type="entry name" value="GNAT_dom"/>
</dbReference>
<dbReference type="Gene3D" id="3.40.630.30">
    <property type="match status" value="1"/>
</dbReference>
<dbReference type="Pfam" id="PF13302">
    <property type="entry name" value="Acetyltransf_3"/>
    <property type="match status" value="1"/>
</dbReference>
<evidence type="ECO:0000313" key="3">
    <source>
        <dbReference type="Proteomes" id="UP000324965"/>
    </source>
</evidence>
<dbReference type="GO" id="GO:0008999">
    <property type="term" value="F:protein-N-terminal-alanine acetyltransferase activity"/>
    <property type="evidence" value="ECO:0007669"/>
    <property type="project" value="TreeGrafter"/>
</dbReference>
<accession>A0A5A9YZF0</accession>
<protein>
    <submittedName>
        <fullName evidence="2">GNAT family N-acetyltransferase</fullName>
    </submittedName>
</protein>
<dbReference type="InterPro" id="IPR016181">
    <property type="entry name" value="Acyl_CoA_acyltransferase"/>
</dbReference>
<evidence type="ECO:0000313" key="2">
    <source>
        <dbReference type="EMBL" id="KAA0910228.1"/>
    </source>
</evidence>
<dbReference type="EMBL" id="VDFC01000183">
    <property type="protein sequence ID" value="KAA0910228.1"/>
    <property type="molecule type" value="Genomic_DNA"/>
</dbReference>
<dbReference type="GO" id="GO:0005737">
    <property type="term" value="C:cytoplasm"/>
    <property type="evidence" value="ECO:0007669"/>
    <property type="project" value="TreeGrafter"/>
</dbReference>